<dbReference type="GO" id="GO:1904669">
    <property type="term" value="P:ATP export"/>
    <property type="evidence" value="ECO:0007669"/>
    <property type="project" value="UniProtKB-ARBA"/>
</dbReference>
<dbReference type="GO" id="GO:0005886">
    <property type="term" value="C:plasma membrane"/>
    <property type="evidence" value="ECO:0007669"/>
    <property type="project" value="TreeGrafter"/>
</dbReference>
<evidence type="ECO:0000256" key="10">
    <source>
        <dbReference type="SAM" id="Phobius"/>
    </source>
</evidence>
<evidence type="ECO:0000313" key="11">
    <source>
        <dbReference type="EMBL" id="GCC21571.1"/>
    </source>
</evidence>
<evidence type="ECO:0000256" key="8">
    <source>
        <dbReference type="ARBA" id="ARBA00023303"/>
    </source>
</evidence>
<comment type="caution">
    <text evidence="11">The sequence shown here is derived from an EMBL/GenBank/DDBJ whole genome shotgun (WGS) entry which is preliminary data.</text>
</comment>
<keyword evidence="12" id="KW-1185">Reference proteome</keyword>
<dbReference type="InterPro" id="IPR029569">
    <property type="entry name" value="CALHM"/>
</dbReference>
<feature type="region of interest" description="Disordered" evidence="9">
    <location>
        <begin position="169"/>
        <end position="189"/>
    </location>
</feature>
<sequence length="189" mass="21003">MTFHLLQISEQDKLLGKPAFKVLGSLVLATVFWGLQEMAELGFQCPWLAGYNEVYGVSFLLVPALVLTLLGVFLHRECLLGWRGPAAKRAGSSAQPPPGARAPGSWRLVTSLRVFYHAWVWIIVVLLDGDCYTCVQYFLRLHGPSSSSKPGEDSELVRVLHFESRKVVDGGVSKKTSQKRERGRMGPVY</sequence>
<dbReference type="PANTHER" id="PTHR32261">
    <property type="entry name" value="CALCIUM HOMEOSTASIS MODULATOR PROTEIN"/>
    <property type="match status" value="1"/>
</dbReference>
<gene>
    <name evidence="11" type="ORF">chiPu_0020045</name>
</gene>
<keyword evidence="6" id="KW-0406">Ion transport</keyword>
<feature type="transmembrane region" description="Helical" evidence="10">
    <location>
        <begin position="55"/>
        <end position="74"/>
    </location>
</feature>
<reference evidence="11 12" key="1">
    <citation type="journal article" date="2018" name="Nat. Ecol. Evol.">
        <title>Shark genomes provide insights into elasmobranch evolution and the origin of vertebrates.</title>
        <authorList>
            <person name="Hara Y"/>
            <person name="Yamaguchi K"/>
            <person name="Onimaru K"/>
            <person name="Kadota M"/>
            <person name="Koyanagi M"/>
            <person name="Keeley SD"/>
            <person name="Tatsumi K"/>
            <person name="Tanaka K"/>
            <person name="Motone F"/>
            <person name="Kageyama Y"/>
            <person name="Nozu R"/>
            <person name="Adachi N"/>
            <person name="Nishimura O"/>
            <person name="Nakagawa R"/>
            <person name="Tanegashima C"/>
            <person name="Kiyatake I"/>
            <person name="Matsumoto R"/>
            <person name="Murakumo K"/>
            <person name="Nishida K"/>
            <person name="Terakita A"/>
            <person name="Kuratani S"/>
            <person name="Sato K"/>
            <person name="Hyodo S Kuraku.S."/>
        </authorList>
    </citation>
    <scope>NUCLEOTIDE SEQUENCE [LARGE SCALE GENOMIC DNA]</scope>
</reference>
<dbReference type="Pfam" id="PF14798">
    <property type="entry name" value="Ca_hom_mod"/>
    <property type="match status" value="1"/>
</dbReference>
<evidence type="ECO:0000313" key="12">
    <source>
        <dbReference type="Proteomes" id="UP000287033"/>
    </source>
</evidence>
<keyword evidence="5 10" id="KW-1133">Transmembrane helix</keyword>
<comment type="similarity">
    <text evidence="2">Belongs to the CALHM family.</text>
</comment>
<name>A0A401RTY5_CHIPU</name>
<evidence type="ECO:0000256" key="9">
    <source>
        <dbReference type="SAM" id="MobiDB-lite"/>
    </source>
</evidence>
<dbReference type="PANTHER" id="PTHR32261:SF1">
    <property type="entry name" value="CALCIUM HOMEOSTASIS MODULATOR PROTEIN"/>
    <property type="match status" value="1"/>
</dbReference>
<dbReference type="AlphaFoldDB" id="A0A401RTY5"/>
<protein>
    <submittedName>
        <fullName evidence="11">Uncharacterized protein</fullName>
    </submittedName>
</protein>
<evidence type="ECO:0000256" key="1">
    <source>
        <dbReference type="ARBA" id="ARBA00004141"/>
    </source>
</evidence>
<keyword evidence="4 10" id="KW-0812">Transmembrane</keyword>
<evidence type="ECO:0000256" key="7">
    <source>
        <dbReference type="ARBA" id="ARBA00023136"/>
    </source>
</evidence>
<accession>A0A401RTY5</accession>
<keyword evidence="8" id="KW-0407">Ion channel</keyword>
<feature type="transmembrane region" description="Helical" evidence="10">
    <location>
        <begin position="18"/>
        <end position="35"/>
    </location>
</feature>
<keyword evidence="7 10" id="KW-0472">Membrane</keyword>
<evidence type="ECO:0000256" key="4">
    <source>
        <dbReference type="ARBA" id="ARBA00022692"/>
    </source>
</evidence>
<evidence type="ECO:0000256" key="6">
    <source>
        <dbReference type="ARBA" id="ARBA00023065"/>
    </source>
</evidence>
<dbReference type="EMBL" id="BEZZ01002312">
    <property type="protein sequence ID" value="GCC21571.1"/>
    <property type="molecule type" value="Genomic_DNA"/>
</dbReference>
<dbReference type="OrthoDB" id="10458685at2759"/>
<comment type="subcellular location">
    <subcellularLocation>
        <location evidence="1">Membrane</location>
        <topology evidence="1">Multi-pass membrane protein</topology>
    </subcellularLocation>
</comment>
<evidence type="ECO:0000256" key="5">
    <source>
        <dbReference type="ARBA" id="ARBA00022989"/>
    </source>
</evidence>
<dbReference type="Proteomes" id="UP000287033">
    <property type="component" value="Unassembled WGS sequence"/>
</dbReference>
<dbReference type="GO" id="GO:0005261">
    <property type="term" value="F:monoatomic cation channel activity"/>
    <property type="evidence" value="ECO:0007669"/>
    <property type="project" value="TreeGrafter"/>
</dbReference>
<keyword evidence="3" id="KW-0813">Transport</keyword>
<organism evidence="11 12">
    <name type="scientific">Chiloscyllium punctatum</name>
    <name type="common">Brownbanded bambooshark</name>
    <name type="synonym">Hemiscyllium punctatum</name>
    <dbReference type="NCBI Taxonomy" id="137246"/>
    <lineage>
        <taxon>Eukaryota</taxon>
        <taxon>Metazoa</taxon>
        <taxon>Chordata</taxon>
        <taxon>Craniata</taxon>
        <taxon>Vertebrata</taxon>
        <taxon>Chondrichthyes</taxon>
        <taxon>Elasmobranchii</taxon>
        <taxon>Galeomorphii</taxon>
        <taxon>Galeoidea</taxon>
        <taxon>Orectolobiformes</taxon>
        <taxon>Hemiscylliidae</taxon>
        <taxon>Chiloscyllium</taxon>
    </lineage>
</organism>
<proteinExistence type="inferred from homology"/>
<feature type="compositionally biased region" description="Basic and acidic residues" evidence="9">
    <location>
        <begin position="178"/>
        <end position="189"/>
    </location>
</feature>
<evidence type="ECO:0000256" key="2">
    <source>
        <dbReference type="ARBA" id="ARBA00008497"/>
    </source>
</evidence>
<evidence type="ECO:0000256" key="3">
    <source>
        <dbReference type="ARBA" id="ARBA00022448"/>
    </source>
</evidence>